<evidence type="ECO:0000313" key="12">
    <source>
        <dbReference type="EMBL" id="THV03737.1"/>
    </source>
</evidence>
<keyword evidence="6 10" id="KW-0560">Oxidoreductase</keyword>
<dbReference type="PROSITE" id="PS00086">
    <property type="entry name" value="CYTOCHROME_P450"/>
    <property type="match status" value="1"/>
</dbReference>
<dbReference type="OrthoDB" id="2789670at2759"/>
<evidence type="ECO:0000313" key="13">
    <source>
        <dbReference type="Proteomes" id="UP000297245"/>
    </source>
</evidence>
<evidence type="ECO:0000256" key="11">
    <source>
        <dbReference type="SAM" id="SignalP"/>
    </source>
</evidence>
<evidence type="ECO:0000256" key="3">
    <source>
        <dbReference type="ARBA" id="ARBA00010617"/>
    </source>
</evidence>
<keyword evidence="8 10" id="KW-0503">Monooxygenase</keyword>
<dbReference type="EMBL" id="ML179063">
    <property type="protein sequence ID" value="THV03737.1"/>
    <property type="molecule type" value="Genomic_DNA"/>
</dbReference>
<dbReference type="GO" id="GO:0020037">
    <property type="term" value="F:heme binding"/>
    <property type="evidence" value="ECO:0007669"/>
    <property type="project" value="InterPro"/>
</dbReference>
<evidence type="ECO:0000256" key="2">
    <source>
        <dbReference type="ARBA" id="ARBA00005179"/>
    </source>
</evidence>
<evidence type="ECO:0000256" key="4">
    <source>
        <dbReference type="ARBA" id="ARBA00022617"/>
    </source>
</evidence>
<proteinExistence type="inferred from homology"/>
<evidence type="ECO:0000256" key="7">
    <source>
        <dbReference type="ARBA" id="ARBA00023004"/>
    </source>
</evidence>
<evidence type="ECO:0000256" key="9">
    <source>
        <dbReference type="PIRSR" id="PIRSR602401-1"/>
    </source>
</evidence>
<dbReference type="GO" id="GO:0005506">
    <property type="term" value="F:iron ion binding"/>
    <property type="evidence" value="ECO:0007669"/>
    <property type="project" value="InterPro"/>
</dbReference>
<dbReference type="PRINTS" id="PR00463">
    <property type="entry name" value="EP450I"/>
</dbReference>
<dbReference type="InterPro" id="IPR017972">
    <property type="entry name" value="Cyt_P450_CS"/>
</dbReference>
<evidence type="ECO:0000256" key="10">
    <source>
        <dbReference type="RuleBase" id="RU000461"/>
    </source>
</evidence>
<feature type="binding site" description="axial binding residue" evidence="9">
    <location>
        <position position="427"/>
    </location>
    <ligand>
        <name>heme</name>
        <dbReference type="ChEBI" id="CHEBI:30413"/>
    </ligand>
    <ligandPart>
        <name>Fe</name>
        <dbReference type="ChEBI" id="CHEBI:18248"/>
    </ligandPart>
</feature>
<keyword evidence="11" id="KW-0732">Signal</keyword>
<dbReference type="InterPro" id="IPR036396">
    <property type="entry name" value="Cyt_P450_sf"/>
</dbReference>
<dbReference type="GO" id="GO:0016705">
    <property type="term" value="F:oxidoreductase activity, acting on paired donors, with incorporation or reduction of molecular oxygen"/>
    <property type="evidence" value="ECO:0007669"/>
    <property type="project" value="InterPro"/>
</dbReference>
<gene>
    <name evidence="12" type="ORF">K435DRAFT_910247</name>
</gene>
<comment type="cofactor">
    <cofactor evidence="1 9">
        <name>heme</name>
        <dbReference type="ChEBI" id="CHEBI:30413"/>
    </cofactor>
</comment>
<dbReference type="SUPFAM" id="SSF48264">
    <property type="entry name" value="Cytochrome P450"/>
    <property type="match status" value="1"/>
</dbReference>
<dbReference type="CDD" id="cd11065">
    <property type="entry name" value="CYP64-like"/>
    <property type="match status" value="1"/>
</dbReference>
<accession>A0A4S8MLL3</accession>
<dbReference type="PANTHER" id="PTHR46300:SF7">
    <property type="entry name" value="P450, PUTATIVE (EUROFUNG)-RELATED"/>
    <property type="match status" value="1"/>
</dbReference>
<dbReference type="InterPro" id="IPR001128">
    <property type="entry name" value="Cyt_P450"/>
</dbReference>
<reference evidence="12 13" key="1">
    <citation type="journal article" date="2019" name="Nat. Ecol. Evol.">
        <title>Megaphylogeny resolves global patterns of mushroom evolution.</title>
        <authorList>
            <person name="Varga T."/>
            <person name="Krizsan K."/>
            <person name="Foldi C."/>
            <person name="Dima B."/>
            <person name="Sanchez-Garcia M."/>
            <person name="Sanchez-Ramirez S."/>
            <person name="Szollosi G.J."/>
            <person name="Szarkandi J.G."/>
            <person name="Papp V."/>
            <person name="Albert L."/>
            <person name="Andreopoulos W."/>
            <person name="Angelini C."/>
            <person name="Antonin V."/>
            <person name="Barry K.W."/>
            <person name="Bougher N.L."/>
            <person name="Buchanan P."/>
            <person name="Buyck B."/>
            <person name="Bense V."/>
            <person name="Catcheside P."/>
            <person name="Chovatia M."/>
            <person name="Cooper J."/>
            <person name="Damon W."/>
            <person name="Desjardin D."/>
            <person name="Finy P."/>
            <person name="Geml J."/>
            <person name="Haridas S."/>
            <person name="Hughes K."/>
            <person name="Justo A."/>
            <person name="Karasinski D."/>
            <person name="Kautmanova I."/>
            <person name="Kiss B."/>
            <person name="Kocsube S."/>
            <person name="Kotiranta H."/>
            <person name="LaButti K.M."/>
            <person name="Lechner B.E."/>
            <person name="Liimatainen K."/>
            <person name="Lipzen A."/>
            <person name="Lukacs Z."/>
            <person name="Mihaltcheva S."/>
            <person name="Morgado L.N."/>
            <person name="Niskanen T."/>
            <person name="Noordeloos M.E."/>
            <person name="Ohm R.A."/>
            <person name="Ortiz-Santana B."/>
            <person name="Ovrebo C."/>
            <person name="Racz N."/>
            <person name="Riley R."/>
            <person name="Savchenko A."/>
            <person name="Shiryaev A."/>
            <person name="Soop K."/>
            <person name="Spirin V."/>
            <person name="Szebenyi C."/>
            <person name="Tomsovsky M."/>
            <person name="Tulloss R.E."/>
            <person name="Uehling J."/>
            <person name="Grigoriev I.V."/>
            <person name="Vagvolgyi C."/>
            <person name="Papp T."/>
            <person name="Martin F.M."/>
            <person name="Miettinen O."/>
            <person name="Hibbett D.S."/>
            <person name="Nagy L.G."/>
        </authorList>
    </citation>
    <scope>NUCLEOTIDE SEQUENCE [LARGE SCALE GENOMIC DNA]</scope>
    <source>
        <strain evidence="12 13">CBS 962.96</strain>
    </source>
</reference>
<dbReference type="GO" id="GO:0004497">
    <property type="term" value="F:monooxygenase activity"/>
    <property type="evidence" value="ECO:0007669"/>
    <property type="project" value="UniProtKB-KW"/>
</dbReference>
<evidence type="ECO:0000256" key="5">
    <source>
        <dbReference type="ARBA" id="ARBA00022723"/>
    </source>
</evidence>
<feature type="signal peptide" evidence="11">
    <location>
        <begin position="1"/>
        <end position="22"/>
    </location>
</feature>
<dbReference type="PANTHER" id="PTHR46300">
    <property type="entry name" value="P450, PUTATIVE (EUROFUNG)-RELATED-RELATED"/>
    <property type="match status" value="1"/>
</dbReference>
<keyword evidence="4 9" id="KW-0349">Heme</keyword>
<sequence length="498" mass="56703">MDIISPFLVLFLSLAVVRWYTAAKNKKYPPGPPAKPIIGNILKVPGSGAWYTLTDWMKTYGDLIFLHGLGNKVLVVNNFDFINDLFEKRWNNYSDRPKFTVAGELMELERCASPLLPYGPEWREHRKLTHLAINTRTIQNYQVVQEDVAAILNSDLLRSPELFLQHLQLAAGRIVLLVTYGIFAEDIHNSYIVNAEESMKTLGKAMNPGAYLADLIPILKYLPSWVPFQKEVQEGKDKLRRHTELPYLHVKKMMSEGIAPLSFTKDLLSLGNTDPEFDYRGMWVASVMYGAGTETTFATSATFILAMALNPEVQKRAQVEIDTVVGTGRTPTIADASELPYTMAVIKETMRWHPPVPFSVPRRTTQDDIFNGYFIPKDTVVIPNLWAVSRSVENPEQFNPDRYLNKDMSNPIPDPSEWVFGMGRRMCPGRYLAQNSLKAIVTGILSAFDILPPENEFIVPKFKPTHISYPEPFKCRIRPRSQEKEQLIETRMLEVKFT</sequence>
<keyword evidence="5 9" id="KW-0479">Metal-binding</keyword>
<keyword evidence="13" id="KW-1185">Reference proteome</keyword>
<evidence type="ECO:0000256" key="6">
    <source>
        <dbReference type="ARBA" id="ARBA00023002"/>
    </source>
</evidence>
<dbReference type="InterPro" id="IPR002401">
    <property type="entry name" value="Cyt_P450_E_grp-I"/>
</dbReference>
<dbReference type="AlphaFoldDB" id="A0A4S8MLL3"/>
<dbReference type="InterPro" id="IPR050364">
    <property type="entry name" value="Cytochrome_P450_fung"/>
</dbReference>
<name>A0A4S8MLL3_DENBC</name>
<keyword evidence="7 9" id="KW-0408">Iron</keyword>
<dbReference type="Gene3D" id="1.10.630.10">
    <property type="entry name" value="Cytochrome P450"/>
    <property type="match status" value="1"/>
</dbReference>
<evidence type="ECO:0000256" key="1">
    <source>
        <dbReference type="ARBA" id="ARBA00001971"/>
    </source>
</evidence>
<feature type="chain" id="PRO_5020673423" evidence="11">
    <location>
        <begin position="23"/>
        <end position="498"/>
    </location>
</feature>
<dbReference type="Pfam" id="PF00067">
    <property type="entry name" value="p450"/>
    <property type="match status" value="1"/>
</dbReference>
<evidence type="ECO:0000256" key="8">
    <source>
        <dbReference type="ARBA" id="ARBA00023033"/>
    </source>
</evidence>
<dbReference type="PRINTS" id="PR00385">
    <property type="entry name" value="P450"/>
</dbReference>
<comment type="pathway">
    <text evidence="2">Secondary metabolite biosynthesis.</text>
</comment>
<protein>
    <submittedName>
        <fullName evidence="12">Cytochrome P450</fullName>
    </submittedName>
</protein>
<comment type="similarity">
    <text evidence="3 10">Belongs to the cytochrome P450 family.</text>
</comment>
<organism evidence="12 13">
    <name type="scientific">Dendrothele bispora (strain CBS 962.96)</name>
    <dbReference type="NCBI Taxonomy" id="1314807"/>
    <lineage>
        <taxon>Eukaryota</taxon>
        <taxon>Fungi</taxon>
        <taxon>Dikarya</taxon>
        <taxon>Basidiomycota</taxon>
        <taxon>Agaricomycotina</taxon>
        <taxon>Agaricomycetes</taxon>
        <taxon>Agaricomycetidae</taxon>
        <taxon>Agaricales</taxon>
        <taxon>Agaricales incertae sedis</taxon>
        <taxon>Dendrothele</taxon>
    </lineage>
</organism>
<dbReference type="Proteomes" id="UP000297245">
    <property type="component" value="Unassembled WGS sequence"/>
</dbReference>